<feature type="signal peptide" evidence="1">
    <location>
        <begin position="1"/>
        <end position="19"/>
    </location>
</feature>
<organism evidence="2 3">
    <name type="scientific">Pedobacter westerhofensis</name>
    <dbReference type="NCBI Taxonomy" id="425512"/>
    <lineage>
        <taxon>Bacteria</taxon>
        <taxon>Pseudomonadati</taxon>
        <taxon>Bacteroidota</taxon>
        <taxon>Sphingobacteriia</taxon>
        <taxon>Sphingobacteriales</taxon>
        <taxon>Sphingobacteriaceae</taxon>
        <taxon>Pedobacter</taxon>
    </lineage>
</organism>
<dbReference type="PANTHER" id="PTHR34387">
    <property type="entry name" value="SLR1258 PROTEIN"/>
    <property type="match status" value="1"/>
</dbReference>
<dbReference type="Pfam" id="PF04402">
    <property type="entry name" value="SIMPL"/>
    <property type="match status" value="1"/>
</dbReference>
<feature type="chain" id="PRO_5021846635" description="SIMPL domain-containing protein" evidence="1">
    <location>
        <begin position="20"/>
        <end position="235"/>
    </location>
</feature>
<reference evidence="2 3" key="1">
    <citation type="submission" date="2017-05" db="EMBL/GenBank/DDBJ databases">
        <authorList>
            <person name="Varghese N."/>
            <person name="Submissions S."/>
        </authorList>
    </citation>
    <scope>NUCLEOTIDE SEQUENCE [LARGE SCALE GENOMIC DNA]</scope>
    <source>
        <strain evidence="2 3">DSM 19036</strain>
    </source>
</reference>
<evidence type="ECO:0000256" key="1">
    <source>
        <dbReference type="SAM" id="SignalP"/>
    </source>
</evidence>
<dbReference type="InterPro" id="IPR052022">
    <property type="entry name" value="26kDa_periplasmic_antigen"/>
</dbReference>
<dbReference type="Gene3D" id="3.30.70.2970">
    <property type="entry name" value="Protein of unknown function (DUF541), domain 2"/>
    <property type="match status" value="1"/>
</dbReference>
<dbReference type="OrthoDB" id="1242975at2"/>
<accession>A0A521DGS6</accession>
<dbReference type="Proteomes" id="UP000320300">
    <property type="component" value="Unassembled WGS sequence"/>
</dbReference>
<dbReference type="RefSeq" id="WP_142528474.1">
    <property type="nucleotide sequence ID" value="NZ_CBCSJO010000005.1"/>
</dbReference>
<name>A0A521DGS6_9SPHI</name>
<keyword evidence="3" id="KW-1185">Reference proteome</keyword>
<dbReference type="Gene3D" id="3.30.110.170">
    <property type="entry name" value="Protein of unknown function (DUF541), domain 1"/>
    <property type="match status" value="1"/>
</dbReference>
<evidence type="ECO:0000313" key="3">
    <source>
        <dbReference type="Proteomes" id="UP000320300"/>
    </source>
</evidence>
<sequence length="235" mass="26295">MKHLFTFAFIALFSMSAMAQQVDLRKKISVSGTAETEVTPDIIYISISLKEYLKDGNSKKKVEITELETQLYNAIQSAGISRDNLMISNLSGYNTAAEKKKNPDFLVSKQYRLKVNDLNKWNAIIGDVDPKGVAYTNIDSYDYSKIEILKKELKIKALQAAKAKATYLVEALGNQLGSVIDIQELNNETFPQPMYSTSRVMLRGNSSLADAAPAPDIDFKKIKLSYVMNTVFEIK</sequence>
<dbReference type="EMBL" id="FXTN01000005">
    <property type="protein sequence ID" value="SMO70974.1"/>
    <property type="molecule type" value="Genomic_DNA"/>
</dbReference>
<dbReference type="PANTHER" id="PTHR34387:SF1">
    <property type="entry name" value="PERIPLASMIC IMMUNOGENIC PROTEIN"/>
    <property type="match status" value="1"/>
</dbReference>
<gene>
    <name evidence="2" type="ORF">SAMN06265348_105381</name>
</gene>
<keyword evidence="1" id="KW-0732">Signal</keyword>
<evidence type="ECO:0000313" key="2">
    <source>
        <dbReference type="EMBL" id="SMO70974.1"/>
    </source>
</evidence>
<proteinExistence type="predicted"/>
<dbReference type="InterPro" id="IPR007497">
    <property type="entry name" value="SIMPL/DUF541"/>
</dbReference>
<dbReference type="AlphaFoldDB" id="A0A521DGS6"/>
<dbReference type="GO" id="GO:0006974">
    <property type="term" value="P:DNA damage response"/>
    <property type="evidence" value="ECO:0007669"/>
    <property type="project" value="TreeGrafter"/>
</dbReference>
<protein>
    <recommendedName>
        <fullName evidence="4">SIMPL domain-containing protein</fullName>
    </recommendedName>
</protein>
<evidence type="ECO:0008006" key="4">
    <source>
        <dbReference type="Google" id="ProtNLM"/>
    </source>
</evidence>